<reference evidence="1" key="1">
    <citation type="journal article" date="2015" name="Nature">
        <title>Complex archaea that bridge the gap between prokaryotes and eukaryotes.</title>
        <authorList>
            <person name="Spang A."/>
            <person name="Saw J.H."/>
            <person name="Jorgensen S.L."/>
            <person name="Zaremba-Niedzwiedzka K."/>
            <person name="Martijn J."/>
            <person name="Lind A.E."/>
            <person name="van Eijk R."/>
            <person name="Schleper C."/>
            <person name="Guy L."/>
            <person name="Ettema T.J."/>
        </authorList>
    </citation>
    <scope>NUCLEOTIDE SEQUENCE</scope>
</reference>
<dbReference type="EMBL" id="LAZR01005968">
    <property type="protein sequence ID" value="KKM95743.1"/>
    <property type="molecule type" value="Genomic_DNA"/>
</dbReference>
<gene>
    <name evidence="1" type="ORF">LCGC14_1185150</name>
</gene>
<evidence type="ECO:0000313" key="1">
    <source>
        <dbReference type="EMBL" id="KKM95743.1"/>
    </source>
</evidence>
<sequence length="128" mass="15627">MMSEQSFEEENLNQVEEEFKNIYQDEFQMRLIRIFPESIAQYIPVNELTIMEFFNKSIRVWQIDQNKKLSDLRIIPIEEQFSILKTIISHTKSELIKFLVKAEQITKLEFAINEYLYFYKRNLDLEYI</sequence>
<protein>
    <submittedName>
        <fullName evidence="1">Uncharacterized protein</fullName>
    </submittedName>
</protein>
<proteinExistence type="predicted"/>
<comment type="caution">
    <text evidence="1">The sequence shown here is derived from an EMBL/GenBank/DDBJ whole genome shotgun (WGS) entry which is preliminary data.</text>
</comment>
<dbReference type="AlphaFoldDB" id="A0A0F9LQR6"/>
<accession>A0A0F9LQR6</accession>
<organism evidence="1">
    <name type="scientific">marine sediment metagenome</name>
    <dbReference type="NCBI Taxonomy" id="412755"/>
    <lineage>
        <taxon>unclassified sequences</taxon>
        <taxon>metagenomes</taxon>
        <taxon>ecological metagenomes</taxon>
    </lineage>
</organism>
<name>A0A0F9LQR6_9ZZZZ</name>